<dbReference type="Proteomes" id="UP000076858">
    <property type="component" value="Unassembled WGS sequence"/>
</dbReference>
<accession>A0A164T2Q9</accession>
<keyword evidence="2" id="KW-1185">Reference proteome</keyword>
<comment type="caution">
    <text evidence="1">The sequence shown here is derived from an EMBL/GenBank/DDBJ whole genome shotgun (WGS) entry which is preliminary data.</text>
</comment>
<reference evidence="1 2" key="1">
    <citation type="submission" date="2016-03" db="EMBL/GenBank/DDBJ databases">
        <title>EvidentialGene: Evidence-directed Construction of Genes on Genomes.</title>
        <authorList>
            <person name="Gilbert D.G."/>
            <person name="Choi J.-H."/>
            <person name="Mockaitis K."/>
            <person name="Colbourne J."/>
            <person name="Pfrender M."/>
        </authorList>
    </citation>
    <scope>NUCLEOTIDE SEQUENCE [LARGE SCALE GENOMIC DNA]</scope>
    <source>
        <strain evidence="1 2">Xinb3</strain>
        <tissue evidence="1">Complete organism</tissue>
    </source>
</reference>
<sequence>MRKKSSFLKYISLSKSLEFLEVSSGLWDVPDVLWWPQNHSMTWFNPGLGFFEGGLQF</sequence>
<dbReference type="AlphaFoldDB" id="A0A164T2Q9"/>
<gene>
    <name evidence="1" type="ORF">APZ42_025468</name>
</gene>
<evidence type="ECO:0000313" key="2">
    <source>
        <dbReference type="Proteomes" id="UP000076858"/>
    </source>
</evidence>
<protein>
    <submittedName>
        <fullName evidence="1">Uncharacterized protein</fullName>
    </submittedName>
</protein>
<organism evidence="1 2">
    <name type="scientific">Daphnia magna</name>
    <dbReference type="NCBI Taxonomy" id="35525"/>
    <lineage>
        <taxon>Eukaryota</taxon>
        <taxon>Metazoa</taxon>
        <taxon>Ecdysozoa</taxon>
        <taxon>Arthropoda</taxon>
        <taxon>Crustacea</taxon>
        <taxon>Branchiopoda</taxon>
        <taxon>Diplostraca</taxon>
        <taxon>Cladocera</taxon>
        <taxon>Anomopoda</taxon>
        <taxon>Daphniidae</taxon>
        <taxon>Daphnia</taxon>
    </lineage>
</organism>
<evidence type="ECO:0000313" key="1">
    <source>
        <dbReference type="EMBL" id="KZS10159.1"/>
    </source>
</evidence>
<dbReference type="EMBL" id="LRGB01001877">
    <property type="protein sequence ID" value="KZS10159.1"/>
    <property type="molecule type" value="Genomic_DNA"/>
</dbReference>
<name>A0A164T2Q9_9CRUS</name>
<proteinExistence type="predicted"/>